<dbReference type="GeneID" id="98147990"/>
<accession>A0ABR4LSV6</accession>
<keyword evidence="2" id="KW-1185">Reference proteome</keyword>
<reference evidence="1 2" key="1">
    <citation type="submission" date="2024-07" db="EMBL/GenBank/DDBJ databases">
        <title>Section-level genome sequencing and comparative genomics of Aspergillus sections Usti and Cavernicolus.</title>
        <authorList>
            <consortium name="Lawrence Berkeley National Laboratory"/>
            <person name="Nybo J.L."/>
            <person name="Vesth T.C."/>
            <person name="Theobald S."/>
            <person name="Frisvad J.C."/>
            <person name="Larsen T.O."/>
            <person name="Kjaerboelling I."/>
            <person name="Rothschild-Mancinelli K."/>
            <person name="Lyhne E.K."/>
            <person name="Kogle M.E."/>
            <person name="Barry K."/>
            <person name="Clum A."/>
            <person name="Na H."/>
            <person name="Ledsgaard L."/>
            <person name="Lin J."/>
            <person name="Lipzen A."/>
            <person name="Kuo A."/>
            <person name="Riley R."/>
            <person name="Mondo S."/>
            <person name="Labutti K."/>
            <person name="Haridas S."/>
            <person name="Pangalinan J."/>
            <person name="Salamov A.A."/>
            <person name="Simmons B.A."/>
            <person name="Magnuson J.K."/>
            <person name="Chen J."/>
            <person name="Drula E."/>
            <person name="Henrissat B."/>
            <person name="Wiebenga A."/>
            <person name="Lubbers R.J."/>
            <person name="Gomes A.C."/>
            <person name="Macurrencykelacurrency M.R."/>
            <person name="Stajich J."/>
            <person name="Grigoriev I.V."/>
            <person name="Mortensen U.H."/>
            <person name="De Vries R.P."/>
            <person name="Baker S.E."/>
            <person name="Andersen M.R."/>
        </authorList>
    </citation>
    <scope>NUCLEOTIDE SEQUENCE [LARGE SCALE GENOMIC DNA]</scope>
    <source>
        <strain evidence="1 2">CBS 449.75</strain>
    </source>
</reference>
<organism evidence="1 2">
    <name type="scientific">Aspergillus lucknowensis</name>
    <dbReference type="NCBI Taxonomy" id="176173"/>
    <lineage>
        <taxon>Eukaryota</taxon>
        <taxon>Fungi</taxon>
        <taxon>Dikarya</taxon>
        <taxon>Ascomycota</taxon>
        <taxon>Pezizomycotina</taxon>
        <taxon>Eurotiomycetes</taxon>
        <taxon>Eurotiomycetidae</taxon>
        <taxon>Eurotiales</taxon>
        <taxon>Aspergillaceae</taxon>
        <taxon>Aspergillus</taxon>
        <taxon>Aspergillus subgen. Nidulantes</taxon>
    </lineage>
</organism>
<comment type="caution">
    <text evidence="1">The sequence shown here is derived from an EMBL/GenBank/DDBJ whole genome shotgun (WGS) entry which is preliminary data.</text>
</comment>
<protein>
    <submittedName>
        <fullName evidence="1">Uncharacterized protein</fullName>
    </submittedName>
</protein>
<dbReference type="RefSeq" id="XP_070886597.1">
    <property type="nucleotide sequence ID" value="XM_071032918.1"/>
</dbReference>
<dbReference type="Proteomes" id="UP001610432">
    <property type="component" value="Unassembled WGS sequence"/>
</dbReference>
<gene>
    <name evidence="1" type="ORF">BJX67DRAFT_380965</name>
</gene>
<evidence type="ECO:0000313" key="1">
    <source>
        <dbReference type="EMBL" id="KAL2867618.1"/>
    </source>
</evidence>
<proteinExistence type="predicted"/>
<dbReference type="EMBL" id="JBFXLQ010000018">
    <property type="protein sequence ID" value="KAL2867618.1"/>
    <property type="molecule type" value="Genomic_DNA"/>
</dbReference>
<sequence length="290" mass="33623">MARRKMTAKRIGKGLITWTRFHLPREQEWPTWSVDHPDVHVDPLAGVECCLRASLGRMVDNPEQAAYIIERPTLDDLKTFQSSPACAEFLQNPPRPMDVDSALEHLSLDDADAASRFLILKHATEAVTAEIVGRVTFTTFLVPRKVENMFGMYKDTFNSAFETFIPRGSEFMIWNRDFMFWFSAVWFWVLAEDTWVEDKFGKLDATTEDGTDQGRTIFCHFFLWQGRLRGINTEHEEASAADPQARESWHQAIEKVMAPATEWNQERWDIQEVPRFYPPEPEFDPELTPC</sequence>
<name>A0ABR4LSV6_9EURO</name>
<evidence type="ECO:0000313" key="2">
    <source>
        <dbReference type="Proteomes" id="UP001610432"/>
    </source>
</evidence>